<evidence type="ECO:0000313" key="1">
    <source>
        <dbReference type="EMBL" id="VDM30442.1"/>
    </source>
</evidence>
<accession>A0A0R3WZN5</accession>
<gene>
    <name evidence="1" type="ORF">TTAC_LOCUS6257</name>
</gene>
<reference evidence="1 2" key="2">
    <citation type="submission" date="2018-11" db="EMBL/GenBank/DDBJ databases">
        <authorList>
            <consortium name="Pathogen Informatics"/>
        </authorList>
    </citation>
    <scope>NUCLEOTIDE SEQUENCE [LARGE SCALE GENOMIC DNA]</scope>
</reference>
<dbReference type="EMBL" id="UYWX01020297">
    <property type="protein sequence ID" value="VDM30442.1"/>
    <property type="molecule type" value="Genomic_DNA"/>
</dbReference>
<protein>
    <submittedName>
        <fullName evidence="3">DWNN domain-containing protein</fullName>
    </submittedName>
</protein>
<keyword evidence="2" id="KW-1185">Reference proteome</keyword>
<evidence type="ECO:0000313" key="2">
    <source>
        <dbReference type="Proteomes" id="UP000274429"/>
    </source>
</evidence>
<evidence type="ECO:0000313" key="3">
    <source>
        <dbReference type="WBParaSite" id="TTAC_0000627201-mRNA-1"/>
    </source>
</evidence>
<proteinExistence type="predicted"/>
<dbReference type="AlphaFoldDB" id="A0A0R3WZN5"/>
<sequence>MATSLSFEFEIRSGNCVIATDAFHRVPCSNGAKASVSGAAGGGCDTDDGERLAELRNVLSVQKLKFIVNKLSVPREQPLGLIDCSAKKSIRKEQRKTSSTVSLQIILQRRELTSWLRPPSNIIFLPALTPLIEFEQTHLILNPKVCFPPCEESVKLS</sequence>
<dbReference type="Proteomes" id="UP000274429">
    <property type="component" value="Unassembled WGS sequence"/>
</dbReference>
<name>A0A0R3WZN5_HYDTA</name>
<organism evidence="3">
    <name type="scientific">Hydatigena taeniaeformis</name>
    <name type="common">Feline tapeworm</name>
    <name type="synonym">Taenia taeniaeformis</name>
    <dbReference type="NCBI Taxonomy" id="6205"/>
    <lineage>
        <taxon>Eukaryota</taxon>
        <taxon>Metazoa</taxon>
        <taxon>Spiralia</taxon>
        <taxon>Lophotrochozoa</taxon>
        <taxon>Platyhelminthes</taxon>
        <taxon>Cestoda</taxon>
        <taxon>Eucestoda</taxon>
        <taxon>Cyclophyllidea</taxon>
        <taxon>Taeniidae</taxon>
        <taxon>Hydatigera</taxon>
    </lineage>
</organism>
<dbReference type="WBParaSite" id="TTAC_0000627201-mRNA-1">
    <property type="protein sequence ID" value="TTAC_0000627201-mRNA-1"/>
    <property type="gene ID" value="TTAC_0000627201"/>
</dbReference>
<reference evidence="3" key="1">
    <citation type="submission" date="2017-02" db="UniProtKB">
        <authorList>
            <consortium name="WormBaseParasite"/>
        </authorList>
    </citation>
    <scope>IDENTIFICATION</scope>
</reference>